<dbReference type="AlphaFoldDB" id="A0A1I5INW7"/>
<organism evidence="3 4">
    <name type="scientific">Geodermatophilus obscurus</name>
    <dbReference type="NCBI Taxonomy" id="1861"/>
    <lineage>
        <taxon>Bacteria</taxon>
        <taxon>Bacillati</taxon>
        <taxon>Actinomycetota</taxon>
        <taxon>Actinomycetes</taxon>
        <taxon>Geodermatophilales</taxon>
        <taxon>Geodermatophilaceae</taxon>
        <taxon>Geodermatophilus</taxon>
    </lineage>
</organism>
<evidence type="ECO:0000313" key="3">
    <source>
        <dbReference type="EMBL" id="SFO62184.1"/>
    </source>
</evidence>
<keyword evidence="4" id="KW-1185">Reference proteome</keyword>
<dbReference type="InterPro" id="IPR000073">
    <property type="entry name" value="AB_hydrolase_1"/>
</dbReference>
<dbReference type="Pfam" id="PF00561">
    <property type="entry name" value="Abhydrolase_1"/>
    <property type="match status" value="1"/>
</dbReference>
<dbReference type="Proteomes" id="UP000183642">
    <property type="component" value="Unassembled WGS sequence"/>
</dbReference>
<dbReference type="OrthoDB" id="3483116at2"/>
<dbReference type="InterPro" id="IPR029058">
    <property type="entry name" value="AB_hydrolase_fold"/>
</dbReference>
<gene>
    <name evidence="3" type="ORF">SAMN05660359_04754</name>
</gene>
<dbReference type="GO" id="GO:0016787">
    <property type="term" value="F:hydrolase activity"/>
    <property type="evidence" value="ECO:0007669"/>
    <property type="project" value="UniProtKB-KW"/>
</dbReference>
<accession>A0A1I5INW7</accession>
<reference evidence="4" key="1">
    <citation type="submission" date="2016-10" db="EMBL/GenBank/DDBJ databases">
        <authorList>
            <person name="Varghese N."/>
            <person name="Submissions S."/>
        </authorList>
    </citation>
    <scope>NUCLEOTIDE SEQUENCE [LARGE SCALE GENOMIC DNA]</scope>
    <source>
        <strain evidence="4">DSM 43161</strain>
    </source>
</reference>
<protein>
    <submittedName>
        <fullName evidence="3">Alpha/beta hydrolase fold</fullName>
    </submittedName>
</protein>
<name>A0A1I5INW7_9ACTN</name>
<dbReference type="SUPFAM" id="SSF53474">
    <property type="entry name" value="alpha/beta-Hydrolases"/>
    <property type="match status" value="1"/>
</dbReference>
<feature type="region of interest" description="Disordered" evidence="1">
    <location>
        <begin position="309"/>
        <end position="331"/>
    </location>
</feature>
<evidence type="ECO:0000256" key="1">
    <source>
        <dbReference type="SAM" id="MobiDB-lite"/>
    </source>
</evidence>
<feature type="domain" description="AB hydrolase-1" evidence="2">
    <location>
        <begin position="4"/>
        <end position="295"/>
    </location>
</feature>
<dbReference type="EMBL" id="FOWE01000018">
    <property type="protein sequence ID" value="SFO62184.1"/>
    <property type="molecule type" value="Genomic_DNA"/>
</dbReference>
<sequence length="331" mass="35673">MARMVFVHGIGQQGSDRDEQERLWFPSLVKGVLFSGHRHADRIAADLTASCGAAREPLCGMAFYGDRFLPLDVQGGDTAVSAEVDAIADELARAVLETAATRGNERSAAEALQALTQADTQLDEVQGPGAITRNAIAVLDDHHWLASRIFGLAQRARPDLTQVARYLADADLRARILQLAADLIKDDTVLVIGHSLGSVVAWEAGHQLSRPLPMLITLGSPLGLGSVVYPRLHPQPPSWPPNVDRWVNVAHRDDFIAVEPRLAPLFQSTDGRLVEDHELVSKHEHHGIAGYLERPETGLAVAEALARATDAAKQPDVDLDVGAADGPDRSP</sequence>
<proteinExistence type="predicted"/>
<dbReference type="Gene3D" id="3.40.50.1820">
    <property type="entry name" value="alpha/beta hydrolase"/>
    <property type="match status" value="1"/>
</dbReference>
<dbReference type="CDD" id="cd00741">
    <property type="entry name" value="Lipase"/>
    <property type="match status" value="1"/>
</dbReference>
<evidence type="ECO:0000313" key="4">
    <source>
        <dbReference type="Proteomes" id="UP000183642"/>
    </source>
</evidence>
<evidence type="ECO:0000259" key="2">
    <source>
        <dbReference type="Pfam" id="PF00561"/>
    </source>
</evidence>
<keyword evidence="3" id="KW-0378">Hydrolase</keyword>